<evidence type="ECO:0000313" key="3">
    <source>
        <dbReference type="Proteomes" id="UP000025229"/>
    </source>
</evidence>
<proteinExistence type="predicted"/>
<keyword evidence="3" id="KW-1185">Reference proteome</keyword>
<dbReference type="Proteomes" id="UP000025229">
    <property type="component" value="Chromosome"/>
</dbReference>
<reference evidence="1 3" key="1">
    <citation type="submission" date="2014-03" db="EMBL/GenBank/DDBJ databases">
        <title>Complete genome sequence of the Radio-Resistant Rubrobacter radiotolerans RSPS-4.</title>
        <authorList>
            <person name="Egas C.C."/>
            <person name="Barroso C.C."/>
            <person name="Froufe H.J.C."/>
            <person name="Pacheco J.J."/>
            <person name="Albuquerque L.L."/>
            <person name="da Costa M.M.S."/>
        </authorList>
    </citation>
    <scope>NUCLEOTIDE SEQUENCE [LARGE SCALE GENOMIC DNA]</scope>
    <source>
        <strain evidence="1 3">RSPS-4</strain>
    </source>
</reference>
<dbReference type="HOGENOM" id="CLU_1331121_0_0_11"/>
<evidence type="ECO:0000313" key="1">
    <source>
        <dbReference type="EMBL" id="AHY45303.1"/>
    </source>
</evidence>
<dbReference type="AlphaFoldDB" id="A0A023WYZ1"/>
<gene>
    <name evidence="1" type="ORF">RradSPS_0020</name>
    <name evidence="2" type="ORF">SIL72_01610</name>
</gene>
<organism evidence="1 3">
    <name type="scientific">Rubrobacter radiotolerans</name>
    <name type="common">Arthrobacter radiotolerans</name>
    <dbReference type="NCBI Taxonomy" id="42256"/>
    <lineage>
        <taxon>Bacteria</taxon>
        <taxon>Bacillati</taxon>
        <taxon>Actinomycetota</taxon>
        <taxon>Rubrobacteria</taxon>
        <taxon>Rubrobacterales</taxon>
        <taxon>Rubrobacteraceae</taxon>
        <taxon>Rubrobacter</taxon>
    </lineage>
</organism>
<dbReference type="Proteomes" id="UP001281130">
    <property type="component" value="Unassembled WGS sequence"/>
</dbReference>
<evidence type="ECO:0000313" key="2">
    <source>
        <dbReference type="EMBL" id="MDX5892715.1"/>
    </source>
</evidence>
<reference evidence="2" key="2">
    <citation type="submission" date="2023-11" db="EMBL/GenBank/DDBJ databases">
        <title>MicrobeMod: A computational toolkit for identifying prokaryotic methylation and restriction-modification with nanopore sequencing.</title>
        <authorList>
            <person name="Crits-Christoph A."/>
            <person name="Kang S.C."/>
            <person name="Lee H."/>
            <person name="Ostrov N."/>
        </authorList>
    </citation>
    <scope>NUCLEOTIDE SEQUENCE</scope>
    <source>
        <strain evidence="2">ATCC 51242</strain>
    </source>
</reference>
<dbReference type="EMBL" id="JAWXXX010000001">
    <property type="protein sequence ID" value="MDX5892715.1"/>
    <property type="molecule type" value="Genomic_DNA"/>
</dbReference>
<protein>
    <submittedName>
        <fullName evidence="1">Uncharacterized protein</fullName>
    </submittedName>
</protein>
<sequence length="210" mass="23351">MSFDEGVAARFRRYRKGADATLREVHAAEAAAERLSVRLFDGLERGARYAREAGFEVETTREEDRFTVRLALGEQASAKVTFALLRGAAAETDEFLMHEELSSHTLKPGGYSGRVVGWASPGVPEREPCQVFAVYQDGTWRTKGLLVERSRGSVDDPDEVTLGFCLRILGRLVDLCAPTEGAGRIWEAGPYTLEDHAEGRPHPTRTRWLK</sequence>
<dbReference type="RefSeq" id="WP_038679864.1">
    <property type="nucleotide sequence ID" value="NZ_CP007514.1"/>
</dbReference>
<name>A0A023WYZ1_RUBRA</name>
<dbReference type="STRING" id="42256.RradSPS_0020"/>
<dbReference type="OrthoDB" id="5242616at2"/>
<dbReference type="KEGG" id="rrd:RradSPS_0020"/>
<accession>A0A023WYZ1</accession>
<dbReference type="EMBL" id="CP007514">
    <property type="protein sequence ID" value="AHY45303.1"/>
    <property type="molecule type" value="Genomic_DNA"/>
</dbReference>